<protein>
    <submittedName>
        <fullName evidence="1">Uncharacterized protein</fullName>
    </submittedName>
</protein>
<dbReference type="Proteomes" id="UP000324800">
    <property type="component" value="Unassembled WGS sequence"/>
</dbReference>
<evidence type="ECO:0000313" key="2">
    <source>
        <dbReference type="Proteomes" id="UP000324800"/>
    </source>
</evidence>
<accession>A0A5J4VIY0</accession>
<gene>
    <name evidence="1" type="ORF">EZS28_021916</name>
</gene>
<dbReference type="InterPro" id="IPR011009">
    <property type="entry name" value="Kinase-like_dom_sf"/>
</dbReference>
<dbReference type="Gene3D" id="3.30.200.20">
    <property type="entry name" value="Phosphorylase Kinase, domain 1"/>
    <property type="match status" value="1"/>
</dbReference>
<sequence length="462" mass="51749">MPKYSDYKFQKKLTGGVMGRTLLVKLIITGAYFVMKCVDYIDENDKMRADSEITQMRNLDSKFTVHLVETILHDLEMCIIMDYYSGGDMQVIRKQDFINSGVVRFEGFFENTIINRIIGVADASVVYGANKGIGDQYRDKSIRFNGIDGELFHIPKNACGKLNKFSNFQRVACEVNMNSSPRTAYFFVEGTEQPRCVYNIPNAISNSSFTLTRFERVASLSGKNVDLGLEWGKDWSNPSIKAGPIKQTAPVQQTALVQQAVAVKEKQTVQPVTSSIGPVTNTPNINMGYQCQQQGNKIVHFQGNDNACPVTYNPVISSGVVRFEGIFENANEFRIIGVADASVIYVANYGPRVQNPDKAVRFNGVGGELFHIHQDTCGQLNKFSNFQRVACEVNMNSSPRTAYFFVEGTEQPYCVYNIPNAIRFERVSSSSGKNFDKRLEWGKEWKNSAHQVSGNGNECLIQ</sequence>
<proteinExistence type="predicted"/>
<dbReference type="EMBL" id="SNRW01006719">
    <property type="protein sequence ID" value="KAA6382558.1"/>
    <property type="molecule type" value="Genomic_DNA"/>
</dbReference>
<dbReference type="SUPFAM" id="SSF56112">
    <property type="entry name" value="Protein kinase-like (PK-like)"/>
    <property type="match status" value="1"/>
</dbReference>
<dbReference type="AlphaFoldDB" id="A0A5J4VIY0"/>
<comment type="caution">
    <text evidence="1">The sequence shown here is derived from an EMBL/GenBank/DDBJ whole genome shotgun (WGS) entry which is preliminary data.</text>
</comment>
<reference evidence="1 2" key="1">
    <citation type="submission" date="2019-03" db="EMBL/GenBank/DDBJ databases">
        <title>Single cell metagenomics reveals metabolic interactions within the superorganism composed of flagellate Streblomastix strix and complex community of Bacteroidetes bacteria on its surface.</title>
        <authorList>
            <person name="Treitli S.C."/>
            <person name="Kolisko M."/>
            <person name="Husnik F."/>
            <person name="Keeling P."/>
            <person name="Hampl V."/>
        </authorList>
    </citation>
    <scope>NUCLEOTIDE SEQUENCE [LARGE SCALE GENOMIC DNA]</scope>
    <source>
        <strain evidence="1">ST1C</strain>
    </source>
</reference>
<name>A0A5J4VIY0_9EUKA</name>
<organism evidence="1 2">
    <name type="scientific">Streblomastix strix</name>
    <dbReference type="NCBI Taxonomy" id="222440"/>
    <lineage>
        <taxon>Eukaryota</taxon>
        <taxon>Metamonada</taxon>
        <taxon>Preaxostyla</taxon>
        <taxon>Oxymonadida</taxon>
        <taxon>Streblomastigidae</taxon>
        <taxon>Streblomastix</taxon>
    </lineage>
</organism>
<evidence type="ECO:0000313" key="1">
    <source>
        <dbReference type="EMBL" id="KAA6382558.1"/>
    </source>
</evidence>